<accession>A0A7Y9ULG1</accession>
<dbReference type="EMBL" id="JACCAC010000001">
    <property type="protein sequence ID" value="NYG56428.1"/>
    <property type="molecule type" value="Genomic_DNA"/>
</dbReference>
<evidence type="ECO:0000256" key="4">
    <source>
        <dbReference type="ARBA" id="ARBA00023134"/>
    </source>
</evidence>
<name>A0A7Y9ULG1_9ACTN</name>
<comment type="caution">
    <text evidence="7">The sequence shown here is derived from an EMBL/GenBank/DDBJ whole genome shotgun (WGS) entry which is preliminary data.</text>
</comment>
<proteinExistence type="inferred from homology"/>
<gene>
    <name evidence="5" type="primary">fbiD</name>
    <name evidence="7" type="ORF">BJ989_002732</name>
</gene>
<protein>
    <recommendedName>
        <fullName evidence="5">Phosphoenolpyruvate guanylyltransferase</fullName>
        <shortName evidence="5">PEP guanylyltransferase</shortName>
        <ecNumber evidence="5">2.7.7.105</ecNumber>
    </recommendedName>
</protein>
<organism evidence="7 8">
    <name type="scientific">Nocardioides perillae</name>
    <dbReference type="NCBI Taxonomy" id="1119534"/>
    <lineage>
        <taxon>Bacteria</taxon>
        <taxon>Bacillati</taxon>
        <taxon>Actinomycetota</taxon>
        <taxon>Actinomycetes</taxon>
        <taxon>Propionibacteriales</taxon>
        <taxon>Nocardioidaceae</taxon>
        <taxon>Nocardioides</taxon>
    </lineage>
</organism>
<comment type="catalytic activity">
    <reaction evidence="5">
        <text>phosphoenolpyruvate + GTP + H(+) = enolpyruvoyl-2-diphospho-5'-guanosine + diphosphate</text>
        <dbReference type="Rhea" id="RHEA:30519"/>
        <dbReference type="ChEBI" id="CHEBI:15378"/>
        <dbReference type="ChEBI" id="CHEBI:33019"/>
        <dbReference type="ChEBI" id="CHEBI:37565"/>
        <dbReference type="ChEBI" id="CHEBI:58702"/>
        <dbReference type="ChEBI" id="CHEBI:143701"/>
        <dbReference type="EC" id="2.7.7.105"/>
    </reaction>
</comment>
<dbReference type="AlphaFoldDB" id="A0A7Y9ULG1"/>
<reference evidence="7 8" key="1">
    <citation type="submission" date="2020-07" db="EMBL/GenBank/DDBJ databases">
        <title>Sequencing the genomes of 1000 actinobacteria strains.</title>
        <authorList>
            <person name="Klenk H.-P."/>
        </authorList>
    </citation>
    <scope>NUCLEOTIDE SEQUENCE [LARGE SCALE GENOMIC DNA]</scope>
    <source>
        <strain evidence="7 8">DSM 24552</strain>
    </source>
</reference>
<dbReference type="SUPFAM" id="SSF53448">
    <property type="entry name" value="Nucleotide-diphospho-sugar transferases"/>
    <property type="match status" value="1"/>
</dbReference>
<evidence type="ECO:0000256" key="6">
    <source>
        <dbReference type="SAM" id="MobiDB-lite"/>
    </source>
</evidence>
<feature type="binding site" evidence="5">
    <location>
        <position position="166"/>
    </location>
    <ligand>
        <name>phosphoenolpyruvate</name>
        <dbReference type="ChEBI" id="CHEBI:58702"/>
    </ligand>
</feature>
<comment type="pathway">
    <text evidence="5">Cofactor biosynthesis; coenzyme F420 biosynthesis.</text>
</comment>
<feature type="binding site" evidence="5">
    <location>
        <position position="151"/>
    </location>
    <ligand>
        <name>phosphoenolpyruvate</name>
        <dbReference type="ChEBI" id="CHEBI:58702"/>
    </ligand>
</feature>
<comment type="function">
    <text evidence="5">Guanylyltransferase that catalyzes the activation of phosphoenolpyruvate (PEP) as enolpyruvoyl-2-diphospho-5'-guanosine, via the condensation of PEP with GTP. It is involved in the biosynthesis of coenzyme F420, a hydride carrier cofactor.</text>
</comment>
<feature type="binding site" evidence="5">
    <location>
        <position position="169"/>
    </location>
    <ligand>
        <name>phosphoenolpyruvate</name>
        <dbReference type="ChEBI" id="CHEBI:58702"/>
    </ligand>
</feature>
<evidence type="ECO:0000256" key="5">
    <source>
        <dbReference type="HAMAP-Rule" id="MF_02114"/>
    </source>
</evidence>
<feature type="region of interest" description="Disordered" evidence="6">
    <location>
        <begin position="1"/>
        <end position="21"/>
    </location>
</feature>
<evidence type="ECO:0000313" key="8">
    <source>
        <dbReference type="Proteomes" id="UP000544110"/>
    </source>
</evidence>
<dbReference type="Proteomes" id="UP000544110">
    <property type="component" value="Unassembled WGS sequence"/>
</dbReference>
<dbReference type="PANTHER" id="PTHR40392">
    <property type="entry name" value="2-PHOSPHO-L-LACTATE GUANYLYLTRANSFERASE"/>
    <property type="match status" value="1"/>
</dbReference>
<keyword evidence="4 5" id="KW-0342">GTP-binding</keyword>
<evidence type="ECO:0000256" key="2">
    <source>
        <dbReference type="ARBA" id="ARBA00022695"/>
    </source>
</evidence>
<dbReference type="NCBIfam" id="TIGR03552">
    <property type="entry name" value="F420_cofC"/>
    <property type="match status" value="1"/>
</dbReference>
<keyword evidence="3 5" id="KW-0547">Nucleotide-binding</keyword>
<dbReference type="Pfam" id="PF01983">
    <property type="entry name" value="CofC"/>
    <property type="match status" value="1"/>
</dbReference>
<dbReference type="InterPro" id="IPR029044">
    <property type="entry name" value="Nucleotide-diphossugar_trans"/>
</dbReference>
<dbReference type="UniPathway" id="UPA00071"/>
<dbReference type="RefSeq" id="WP_179518681.1">
    <property type="nucleotide sequence ID" value="NZ_JACCAC010000001.1"/>
</dbReference>
<dbReference type="Gene3D" id="3.90.550.10">
    <property type="entry name" value="Spore Coat Polysaccharide Biosynthesis Protein SpsA, Chain A"/>
    <property type="match status" value="1"/>
</dbReference>
<dbReference type="PANTHER" id="PTHR40392:SF1">
    <property type="entry name" value="2-PHOSPHO-L-LACTATE GUANYLYLTRANSFERASE"/>
    <property type="match status" value="1"/>
</dbReference>
<keyword evidence="2 5" id="KW-0548">Nucleotidyltransferase</keyword>
<dbReference type="GO" id="GO:0052645">
    <property type="term" value="P:F420-0 metabolic process"/>
    <property type="evidence" value="ECO:0007669"/>
    <property type="project" value="UniProtKB-UniRule"/>
</dbReference>
<evidence type="ECO:0000256" key="3">
    <source>
        <dbReference type="ARBA" id="ARBA00022741"/>
    </source>
</evidence>
<dbReference type="GO" id="GO:0043814">
    <property type="term" value="F:phospholactate guanylyltransferase activity"/>
    <property type="evidence" value="ECO:0007669"/>
    <property type="project" value="InterPro"/>
</dbReference>
<dbReference type="GO" id="GO:0005525">
    <property type="term" value="F:GTP binding"/>
    <property type="evidence" value="ECO:0007669"/>
    <property type="project" value="UniProtKB-KW"/>
</dbReference>
<dbReference type="EC" id="2.7.7.105" evidence="5"/>
<dbReference type="InterPro" id="IPR002835">
    <property type="entry name" value="CofC"/>
</dbReference>
<feature type="compositionally biased region" description="Pro residues" evidence="6">
    <location>
        <begin position="1"/>
        <end position="10"/>
    </location>
</feature>
<keyword evidence="8" id="KW-1185">Reference proteome</keyword>
<sequence>MPETPPPADAGPPRGVTVLVPVKPPARGKSRLAGLPDEERRELAAAFALDTVAAALATPSVEHVLAVTDDFRFAAELAQAGCTVLPDGAGEDLNATLAQAAAEAGRRWPGTVPVALCADLPALRPEHLGGFLAAWDGRGPAFVPDALGTGTTAYAAPLAVFDPRFGAGSREAHLAAGARELAGPWPGLRQDVDDAGDLGRALVLGVGPRTARAAGR</sequence>
<evidence type="ECO:0000256" key="1">
    <source>
        <dbReference type="ARBA" id="ARBA00022679"/>
    </source>
</evidence>
<keyword evidence="1 5" id="KW-0808">Transferase</keyword>
<comment type="similarity">
    <text evidence="5">Belongs to the CofC family.</text>
</comment>
<evidence type="ECO:0000313" key="7">
    <source>
        <dbReference type="EMBL" id="NYG56428.1"/>
    </source>
</evidence>
<dbReference type="HAMAP" id="MF_02114">
    <property type="entry name" value="CofC"/>
    <property type="match status" value="1"/>
</dbReference>